<evidence type="ECO:0000313" key="2">
    <source>
        <dbReference type="EMBL" id="CAK7264552.1"/>
    </source>
</evidence>
<comment type="caution">
    <text evidence="2">The sequence shown here is derived from an EMBL/GenBank/DDBJ whole genome shotgun (WGS) entry which is preliminary data.</text>
</comment>
<dbReference type="EMBL" id="CAWUOM010000011">
    <property type="protein sequence ID" value="CAK7264552.1"/>
    <property type="molecule type" value="Genomic_DNA"/>
</dbReference>
<evidence type="ECO:0000256" key="1">
    <source>
        <dbReference type="SAM" id="Phobius"/>
    </source>
</evidence>
<feature type="transmembrane region" description="Helical" evidence="1">
    <location>
        <begin position="6"/>
        <end position="27"/>
    </location>
</feature>
<proteinExistence type="predicted"/>
<keyword evidence="3" id="KW-1185">Reference proteome</keyword>
<organism evidence="2 3">
    <name type="scientific">Sporothrix epigloea</name>
    <dbReference type="NCBI Taxonomy" id="1892477"/>
    <lineage>
        <taxon>Eukaryota</taxon>
        <taxon>Fungi</taxon>
        <taxon>Dikarya</taxon>
        <taxon>Ascomycota</taxon>
        <taxon>Pezizomycotina</taxon>
        <taxon>Sordariomycetes</taxon>
        <taxon>Sordariomycetidae</taxon>
        <taxon>Ophiostomatales</taxon>
        <taxon>Ophiostomataceae</taxon>
        <taxon>Sporothrix</taxon>
    </lineage>
</organism>
<reference evidence="2 3" key="1">
    <citation type="submission" date="2024-01" db="EMBL/GenBank/DDBJ databases">
        <authorList>
            <person name="Allen C."/>
            <person name="Tagirdzhanova G."/>
        </authorList>
    </citation>
    <scope>NUCLEOTIDE SEQUENCE [LARGE SCALE GENOMIC DNA]</scope>
    <source>
        <strain evidence="2 3">CBS 573.63</strain>
    </source>
</reference>
<sequence>MTYTPVLIPVSLLLCLSLFAFVATGGYDGPLVRAVPYVVFVSVALKQLRLIAYYYQVLQLPGLVDL</sequence>
<gene>
    <name evidence="2" type="ORF">SEPCBS57363_001133</name>
</gene>
<keyword evidence="1" id="KW-1133">Transmembrane helix</keyword>
<evidence type="ECO:0000313" key="3">
    <source>
        <dbReference type="Proteomes" id="UP001642501"/>
    </source>
</evidence>
<keyword evidence="1" id="KW-0472">Membrane</keyword>
<dbReference type="Proteomes" id="UP001642501">
    <property type="component" value="Unassembled WGS sequence"/>
</dbReference>
<protein>
    <submittedName>
        <fullName evidence="2">Uncharacterized protein</fullName>
    </submittedName>
</protein>
<name>A0ABP0DB25_9PEZI</name>
<accession>A0ABP0DB25</accession>
<keyword evidence="1" id="KW-0812">Transmembrane</keyword>